<sequence length="302" mass="36592">MLAIVIPFYKFTFFEATLQSLANQTDKRFKVYIGDDASQENPSGLLEKYRGKFYFLYHRFQENLGTTSLTKQWERCIELSNTEEWIMILGDDDYMDKNVVAAFYENLETINKLEIKVVRFATRVHEADGSYSKIYNHPKLEKATDFLYRRFTNATRSSLSEYVFKKTAYKKYGFYNYDLAWFSDDRAWLEISENKYIYSINSALVYFRLSDQNISRNNYKSKEKESIRLMFLKFIISNYLRDFSSEQKRFFLIYYEQLVYKNNEVNLTFWFFHFCRFTRCLSFIDSLKFTRRVFNYAKNRTK</sequence>
<protein>
    <submittedName>
        <fullName evidence="2">Glycosyltransferase</fullName>
        <ecNumber evidence="2">2.4.-.-</ecNumber>
    </submittedName>
</protein>
<dbReference type="Proteomes" id="UP001574170">
    <property type="component" value="Unassembled WGS sequence"/>
</dbReference>
<dbReference type="GO" id="GO:0016757">
    <property type="term" value="F:glycosyltransferase activity"/>
    <property type="evidence" value="ECO:0007669"/>
    <property type="project" value="UniProtKB-KW"/>
</dbReference>
<dbReference type="PANTHER" id="PTHR22916">
    <property type="entry name" value="GLYCOSYLTRANSFERASE"/>
    <property type="match status" value="1"/>
</dbReference>
<comment type="caution">
    <text evidence="2">The sequence shown here is derived from an EMBL/GenBank/DDBJ whole genome shotgun (WGS) entry which is preliminary data.</text>
</comment>
<dbReference type="InterPro" id="IPR001173">
    <property type="entry name" value="Glyco_trans_2-like"/>
</dbReference>
<dbReference type="EMBL" id="JBCFQK010000012">
    <property type="protein sequence ID" value="MFA9194720.1"/>
    <property type="molecule type" value="Genomic_DNA"/>
</dbReference>
<evidence type="ECO:0000313" key="2">
    <source>
        <dbReference type="EMBL" id="MFA9194720.1"/>
    </source>
</evidence>
<keyword evidence="2" id="KW-0808">Transferase</keyword>
<dbReference type="EC" id="2.4.-.-" evidence="2"/>
<dbReference type="Gene3D" id="3.90.550.10">
    <property type="entry name" value="Spore Coat Polysaccharide Biosynthesis Protein SpsA, Chain A"/>
    <property type="match status" value="1"/>
</dbReference>
<dbReference type="RefSeq" id="WP_373391825.1">
    <property type="nucleotide sequence ID" value="NZ_JBCFQJ010000009.1"/>
</dbReference>
<dbReference type="Pfam" id="PF00535">
    <property type="entry name" value="Glycos_transf_2"/>
    <property type="match status" value="1"/>
</dbReference>
<dbReference type="CDD" id="cd00761">
    <property type="entry name" value="Glyco_tranf_GTA_type"/>
    <property type="match status" value="1"/>
</dbReference>
<keyword evidence="3" id="KW-1185">Reference proteome</keyword>
<dbReference type="PANTHER" id="PTHR22916:SF3">
    <property type="entry name" value="UDP-GLCNAC:BETAGAL BETA-1,3-N-ACETYLGLUCOSAMINYLTRANSFERASE-LIKE PROTEIN 1"/>
    <property type="match status" value="1"/>
</dbReference>
<keyword evidence="2" id="KW-0328">Glycosyltransferase</keyword>
<name>A0ABV4TMY5_9FLAO</name>
<dbReference type="InterPro" id="IPR029044">
    <property type="entry name" value="Nucleotide-diphossugar_trans"/>
</dbReference>
<accession>A0ABV4TMY5</accession>
<evidence type="ECO:0000259" key="1">
    <source>
        <dbReference type="Pfam" id="PF00535"/>
    </source>
</evidence>
<evidence type="ECO:0000313" key="3">
    <source>
        <dbReference type="Proteomes" id="UP001574170"/>
    </source>
</evidence>
<organism evidence="2 3">
    <name type="scientific">Flavobacterium magnesitis</name>
    <dbReference type="NCBI Taxonomy" id="3138077"/>
    <lineage>
        <taxon>Bacteria</taxon>
        <taxon>Pseudomonadati</taxon>
        <taxon>Bacteroidota</taxon>
        <taxon>Flavobacteriia</taxon>
        <taxon>Flavobacteriales</taxon>
        <taxon>Flavobacteriaceae</taxon>
        <taxon>Flavobacterium</taxon>
    </lineage>
</organism>
<gene>
    <name evidence="2" type="ORF">AAGV33_09885</name>
</gene>
<feature type="domain" description="Glycosyltransferase 2-like" evidence="1">
    <location>
        <begin position="4"/>
        <end position="134"/>
    </location>
</feature>
<reference evidence="2 3" key="1">
    <citation type="submission" date="2024-04" db="EMBL/GenBank/DDBJ databases">
        <title>New Clade of Flavobacterium.</title>
        <authorList>
            <person name="Matos L."/>
            <person name="Proenca D.N."/>
            <person name="Fransisco R.M."/>
            <person name="Chung A.P."/>
            <person name="Maccario L."/>
            <person name="Sorensen S.J."/>
            <person name="Morais P.V."/>
        </authorList>
    </citation>
    <scope>NUCLEOTIDE SEQUENCE [LARGE SCALE GENOMIC DNA]</scope>
    <source>
        <strain evidence="2 3">FBOR7N2.3</strain>
    </source>
</reference>
<dbReference type="SUPFAM" id="SSF53448">
    <property type="entry name" value="Nucleotide-diphospho-sugar transferases"/>
    <property type="match status" value="1"/>
</dbReference>
<proteinExistence type="predicted"/>